<sequence>MSFLIKLAYPALATLTIGGGAYVGATSSSNEISSSNVSLVLESKSEALHQGRTSQEPSQPQLDTVTKEAHLQTEARVAEAQTHLSTEEVNSDKHLHATISEAGLPEETETVIADIGPKPESTEENVRSPKFSTGNCEVIDTPEGVKKQLSKDIVYVAFSCKNNTGRTELVDWKGYLPNSLLKDGAEIFKVGDRINIDVFDTIDVASRHENEQLQDDEDDWEPTWTLFDSYQFKEQTITGNWGYSAASDDIETEDEAEEDEEGETVYKVRLPESINADKFYLQY</sequence>
<name>A0A328PPP6_9MOLU</name>
<feature type="compositionally biased region" description="Acidic residues" evidence="1">
    <location>
        <begin position="248"/>
        <end position="263"/>
    </location>
</feature>
<protein>
    <submittedName>
        <fullName evidence="2">Uncharacterized protein</fullName>
    </submittedName>
</protein>
<dbReference type="EMBL" id="QKVO01000010">
    <property type="protein sequence ID" value="RAO94938.1"/>
    <property type="molecule type" value="Genomic_DNA"/>
</dbReference>
<proteinExistence type="predicted"/>
<dbReference type="Proteomes" id="UP000249762">
    <property type="component" value="Unassembled WGS sequence"/>
</dbReference>
<evidence type="ECO:0000313" key="2">
    <source>
        <dbReference type="EMBL" id="RAO94938.1"/>
    </source>
</evidence>
<feature type="region of interest" description="Disordered" evidence="1">
    <location>
        <begin position="244"/>
        <end position="263"/>
    </location>
</feature>
<evidence type="ECO:0000256" key="1">
    <source>
        <dbReference type="SAM" id="MobiDB-lite"/>
    </source>
</evidence>
<evidence type="ECO:0000313" key="3">
    <source>
        <dbReference type="Proteomes" id="UP000249762"/>
    </source>
</evidence>
<dbReference type="RefSeq" id="WP_112665609.1">
    <property type="nucleotide sequence ID" value="NZ_QKVO01000010.1"/>
</dbReference>
<comment type="caution">
    <text evidence="2">The sequence shown here is derived from an EMBL/GenBank/DDBJ whole genome shotgun (WGS) entry which is preliminary data.</text>
</comment>
<keyword evidence="3" id="KW-1185">Reference proteome</keyword>
<dbReference type="AlphaFoldDB" id="A0A328PPP6"/>
<reference evidence="3" key="1">
    <citation type="submission" date="2018-06" db="EMBL/GenBank/DDBJ databases">
        <authorList>
            <person name="Martinez Ocampo F."/>
            <person name="Quiroz Castaneda R.E."/>
            <person name="Rojas Lopez X."/>
        </authorList>
    </citation>
    <scope>NUCLEOTIDE SEQUENCE [LARGE SCALE GENOMIC DNA]</scope>
    <source>
        <strain evidence="3">INIFAP02</strain>
    </source>
</reference>
<organism evidence="2 3">
    <name type="scientific">Mycoplasma wenyonii</name>
    <dbReference type="NCBI Taxonomy" id="65123"/>
    <lineage>
        <taxon>Bacteria</taxon>
        <taxon>Bacillati</taxon>
        <taxon>Mycoplasmatota</taxon>
        <taxon>Mollicutes</taxon>
        <taxon>Mycoplasmataceae</taxon>
        <taxon>Mycoplasma</taxon>
    </lineage>
</organism>
<accession>A0A328PPP6</accession>
<gene>
    <name evidence="2" type="ORF">DNK47_02400</name>
</gene>
<dbReference type="OrthoDB" id="9946405at2"/>